<dbReference type="InterPro" id="IPR043128">
    <property type="entry name" value="Rev_trsase/Diguanyl_cyclase"/>
</dbReference>
<dbReference type="Gene3D" id="3.30.450.20">
    <property type="entry name" value="PAS domain"/>
    <property type="match status" value="1"/>
</dbReference>
<keyword evidence="1" id="KW-1133">Transmembrane helix</keyword>
<dbReference type="Proteomes" id="UP000886602">
    <property type="component" value="Unassembled WGS sequence"/>
</dbReference>
<dbReference type="PANTHER" id="PTHR44757">
    <property type="entry name" value="DIGUANYLATE CYCLASE DGCP"/>
    <property type="match status" value="1"/>
</dbReference>
<dbReference type="InterPro" id="IPR035965">
    <property type="entry name" value="PAS-like_dom_sf"/>
</dbReference>
<evidence type="ECO:0000313" key="4">
    <source>
        <dbReference type="Proteomes" id="UP000886602"/>
    </source>
</evidence>
<dbReference type="InterPro" id="IPR029787">
    <property type="entry name" value="Nucleotide_cyclase"/>
</dbReference>
<accession>A0A9D7FCC5</accession>
<dbReference type="InterPro" id="IPR052155">
    <property type="entry name" value="Biofilm_reg_signaling"/>
</dbReference>
<name>A0A9D7FCC5_9RHOO</name>
<evidence type="ECO:0000256" key="1">
    <source>
        <dbReference type="SAM" id="Phobius"/>
    </source>
</evidence>
<dbReference type="CDD" id="cd01949">
    <property type="entry name" value="GGDEF"/>
    <property type="match status" value="1"/>
</dbReference>
<dbReference type="NCBIfam" id="TIGR00254">
    <property type="entry name" value="GGDEF"/>
    <property type="match status" value="1"/>
</dbReference>
<dbReference type="PANTHER" id="PTHR44757:SF2">
    <property type="entry name" value="BIOFILM ARCHITECTURE MAINTENANCE PROTEIN MBAA"/>
    <property type="match status" value="1"/>
</dbReference>
<comment type="caution">
    <text evidence="3">The sequence shown here is derived from an EMBL/GenBank/DDBJ whole genome shotgun (WGS) entry which is preliminary data.</text>
</comment>
<keyword evidence="1" id="KW-0812">Transmembrane</keyword>
<sequence length="412" mass="46292">MAYATMFAYCLTVNAVTLLPFTVFYLYRYFTSSDAFFLLMGLTAILWQIIVTAKALLASRSAVGAITLNERLRDEMAERRLIAEALKISEDQSQRLASMLRLMCDNVPDMIWAKDLENRYLFANKALCEQLLNAANTDEPVGKTFDFFVQRERERHPDDPQWLTYGQYSQDTDRHTIGRDEPTTFEESGRVCGRFVTLDVHQARFVNSRGVVIGTVGCARDITERKASEALVQHLAHHDVLTDLPNRALLSDRLRQALAQARRDHGKLAVVFLDLDNLKPVNDTLGHAVGDLILKEVARRLREVVTRQSDTVSRFGGDEFVILLQRVNTGQDASVVADKILDTLSQPFSINQLAINISASIGIAIFPEHGEDVDQLLRNADAAMYCAKHEGRNCSRFFDASMAPMDGDQESL</sequence>
<dbReference type="CDD" id="cd00130">
    <property type="entry name" value="PAS"/>
    <property type="match status" value="1"/>
</dbReference>
<dbReference type="NCBIfam" id="TIGR00229">
    <property type="entry name" value="sensory_box"/>
    <property type="match status" value="1"/>
</dbReference>
<gene>
    <name evidence="3" type="ORF">IPJ48_08400</name>
</gene>
<dbReference type="Pfam" id="PF08448">
    <property type="entry name" value="PAS_4"/>
    <property type="match status" value="1"/>
</dbReference>
<dbReference type="SUPFAM" id="SSF55785">
    <property type="entry name" value="PYP-like sensor domain (PAS domain)"/>
    <property type="match status" value="1"/>
</dbReference>
<dbReference type="GO" id="GO:0003824">
    <property type="term" value="F:catalytic activity"/>
    <property type="evidence" value="ECO:0007669"/>
    <property type="project" value="UniProtKB-ARBA"/>
</dbReference>
<feature type="transmembrane region" description="Helical" evidence="1">
    <location>
        <begin position="36"/>
        <end position="57"/>
    </location>
</feature>
<dbReference type="AlphaFoldDB" id="A0A9D7FCC5"/>
<keyword evidence="1" id="KW-0472">Membrane</keyword>
<evidence type="ECO:0000313" key="3">
    <source>
        <dbReference type="EMBL" id="MBK7423102.1"/>
    </source>
</evidence>
<proteinExistence type="predicted"/>
<dbReference type="FunFam" id="3.30.70.270:FF:000001">
    <property type="entry name" value="Diguanylate cyclase domain protein"/>
    <property type="match status" value="1"/>
</dbReference>
<dbReference type="Pfam" id="PF00990">
    <property type="entry name" value="GGDEF"/>
    <property type="match status" value="1"/>
</dbReference>
<dbReference type="EMBL" id="JADJNC010000011">
    <property type="protein sequence ID" value="MBK7423102.1"/>
    <property type="molecule type" value="Genomic_DNA"/>
</dbReference>
<dbReference type="PROSITE" id="PS50887">
    <property type="entry name" value="GGDEF"/>
    <property type="match status" value="1"/>
</dbReference>
<dbReference type="SMART" id="SM00267">
    <property type="entry name" value="GGDEF"/>
    <property type="match status" value="1"/>
</dbReference>
<organism evidence="3 4">
    <name type="scientific">Candidatus Propionivibrio dominans</name>
    <dbReference type="NCBI Taxonomy" id="2954373"/>
    <lineage>
        <taxon>Bacteria</taxon>
        <taxon>Pseudomonadati</taxon>
        <taxon>Pseudomonadota</taxon>
        <taxon>Betaproteobacteria</taxon>
        <taxon>Rhodocyclales</taxon>
        <taxon>Rhodocyclaceae</taxon>
        <taxon>Propionivibrio</taxon>
    </lineage>
</organism>
<dbReference type="InterPro" id="IPR000014">
    <property type="entry name" value="PAS"/>
</dbReference>
<feature type="transmembrane region" description="Helical" evidence="1">
    <location>
        <begin position="6"/>
        <end position="27"/>
    </location>
</feature>
<reference evidence="3" key="1">
    <citation type="submission" date="2020-10" db="EMBL/GenBank/DDBJ databases">
        <title>Connecting structure to function with the recovery of over 1000 high-quality activated sludge metagenome-assembled genomes encoding full-length rRNA genes using long-read sequencing.</title>
        <authorList>
            <person name="Singleton C.M."/>
            <person name="Petriglieri F."/>
            <person name="Kristensen J.M."/>
            <person name="Kirkegaard R.H."/>
            <person name="Michaelsen T.Y."/>
            <person name="Andersen M.H."/>
            <person name="Karst S.M."/>
            <person name="Dueholm M.S."/>
            <person name="Nielsen P.H."/>
            <person name="Albertsen M."/>
        </authorList>
    </citation>
    <scope>NUCLEOTIDE SEQUENCE</scope>
    <source>
        <strain evidence="3">EsbW_18-Q3-R4-48_MAXAC.044</strain>
    </source>
</reference>
<protein>
    <submittedName>
        <fullName evidence="3">GGDEF domain-containing protein</fullName>
    </submittedName>
</protein>
<dbReference type="Gene3D" id="3.30.70.270">
    <property type="match status" value="1"/>
</dbReference>
<evidence type="ECO:0000259" key="2">
    <source>
        <dbReference type="PROSITE" id="PS50887"/>
    </source>
</evidence>
<dbReference type="InterPro" id="IPR000160">
    <property type="entry name" value="GGDEF_dom"/>
</dbReference>
<feature type="domain" description="GGDEF" evidence="2">
    <location>
        <begin position="266"/>
        <end position="400"/>
    </location>
</feature>
<dbReference type="SUPFAM" id="SSF55073">
    <property type="entry name" value="Nucleotide cyclase"/>
    <property type="match status" value="1"/>
</dbReference>
<dbReference type="InterPro" id="IPR013656">
    <property type="entry name" value="PAS_4"/>
</dbReference>